<dbReference type="Pfam" id="PF16925">
    <property type="entry name" value="TetR_C_13"/>
    <property type="match status" value="1"/>
</dbReference>
<dbReference type="OrthoDB" id="9798857at2"/>
<evidence type="ECO:0000256" key="3">
    <source>
        <dbReference type="ARBA" id="ARBA00023163"/>
    </source>
</evidence>
<evidence type="ECO:0000313" key="7">
    <source>
        <dbReference type="Proteomes" id="UP000468388"/>
    </source>
</evidence>
<evidence type="ECO:0000313" key="6">
    <source>
        <dbReference type="EMBL" id="MVT44534.1"/>
    </source>
</evidence>
<dbReference type="InterPro" id="IPR036271">
    <property type="entry name" value="Tet_transcr_reg_TetR-rel_C_sf"/>
</dbReference>
<keyword evidence="3" id="KW-0804">Transcription</keyword>
<dbReference type="PROSITE" id="PS01081">
    <property type="entry name" value="HTH_TETR_1"/>
    <property type="match status" value="1"/>
</dbReference>
<dbReference type="PANTHER" id="PTHR47506">
    <property type="entry name" value="TRANSCRIPTIONAL REGULATORY PROTEIN"/>
    <property type="match status" value="1"/>
</dbReference>
<feature type="domain" description="HTH tetR-type" evidence="5">
    <location>
        <begin position="5"/>
        <end position="65"/>
    </location>
</feature>
<keyword evidence="2 4" id="KW-0238">DNA-binding</keyword>
<name>A0A6N8JHT1_9BACT</name>
<reference evidence="6 7" key="1">
    <citation type="submission" date="2019-12" db="EMBL/GenBank/DDBJ databases">
        <title>The draft genomic sequence of strain Chitinophaga oryziterrae JCM 16595.</title>
        <authorList>
            <person name="Zhang X."/>
        </authorList>
    </citation>
    <scope>NUCLEOTIDE SEQUENCE [LARGE SCALE GENOMIC DNA]</scope>
    <source>
        <strain evidence="6 7">JCM 16595</strain>
    </source>
</reference>
<sequence>MSKGEKTRQCIIEKAAPIFNVKGIAATSVEEVLHSAKVTRGCLYSHFETKEDLAASCVDYLLQMSTENRDQVLDKQHTAKDKIFAFMDMAKNPLKTLFDGGCPIANLSTEVDDTLPAVNKKVKKHIDNQVDLLTGLLEEGIRSGEFSASLIPEEYAMKMFTAIEGANIICRVKNSVRPMQVIIRGFKRELECYCANAHTKEVSPE</sequence>
<dbReference type="SUPFAM" id="SSF48498">
    <property type="entry name" value="Tetracyclin repressor-like, C-terminal domain"/>
    <property type="match status" value="1"/>
</dbReference>
<dbReference type="Pfam" id="PF00440">
    <property type="entry name" value="TetR_N"/>
    <property type="match status" value="1"/>
</dbReference>
<keyword evidence="1" id="KW-0805">Transcription regulation</keyword>
<evidence type="ECO:0000256" key="2">
    <source>
        <dbReference type="ARBA" id="ARBA00023125"/>
    </source>
</evidence>
<evidence type="ECO:0000256" key="1">
    <source>
        <dbReference type="ARBA" id="ARBA00023015"/>
    </source>
</evidence>
<keyword evidence="7" id="KW-1185">Reference proteome</keyword>
<dbReference type="InterPro" id="IPR011075">
    <property type="entry name" value="TetR_C"/>
</dbReference>
<proteinExistence type="predicted"/>
<dbReference type="Proteomes" id="UP000468388">
    <property type="component" value="Unassembled WGS sequence"/>
</dbReference>
<dbReference type="GO" id="GO:0003677">
    <property type="term" value="F:DNA binding"/>
    <property type="evidence" value="ECO:0007669"/>
    <property type="project" value="UniProtKB-UniRule"/>
</dbReference>
<dbReference type="EMBL" id="WRXO01000011">
    <property type="protein sequence ID" value="MVT44534.1"/>
    <property type="molecule type" value="Genomic_DNA"/>
</dbReference>
<dbReference type="InterPro" id="IPR001647">
    <property type="entry name" value="HTH_TetR"/>
</dbReference>
<dbReference type="PANTHER" id="PTHR47506:SF3">
    <property type="entry name" value="HTH-TYPE TRANSCRIPTIONAL REGULATOR LMRA"/>
    <property type="match status" value="1"/>
</dbReference>
<dbReference type="InterPro" id="IPR023772">
    <property type="entry name" value="DNA-bd_HTH_TetR-type_CS"/>
</dbReference>
<gene>
    <name evidence="6" type="ORF">GO495_28325</name>
</gene>
<dbReference type="InterPro" id="IPR009057">
    <property type="entry name" value="Homeodomain-like_sf"/>
</dbReference>
<protein>
    <submittedName>
        <fullName evidence="6">TetR family transcriptional regulator</fullName>
    </submittedName>
</protein>
<dbReference type="PROSITE" id="PS50977">
    <property type="entry name" value="HTH_TETR_2"/>
    <property type="match status" value="1"/>
</dbReference>
<dbReference type="AlphaFoldDB" id="A0A6N8JHT1"/>
<dbReference type="Gene3D" id="1.10.357.10">
    <property type="entry name" value="Tetracycline Repressor, domain 2"/>
    <property type="match status" value="1"/>
</dbReference>
<accession>A0A6N8JHT1</accession>
<feature type="DNA-binding region" description="H-T-H motif" evidence="4">
    <location>
        <begin position="28"/>
        <end position="47"/>
    </location>
</feature>
<organism evidence="6 7">
    <name type="scientific">Chitinophaga oryziterrae</name>
    <dbReference type="NCBI Taxonomy" id="1031224"/>
    <lineage>
        <taxon>Bacteria</taxon>
        <taxon>Pseudomonadati</taxon>
        <taxon>Bacteroidota</taxon>
        <taxon>Chitinophagia</taxon>
        <taxon>Chitinophagales</taxon>
        <taxon>Chitinophagaceae</taxon>
        <taxon>Chitinophaga</taxon>
    </lineage>
</organism>
<dbReference type="SUPFAM" id="SSF46689">
    <property type="entry name" value="Homeodomain-like"/>
    <property type="match status" value="1"/>
</dbReference>
<dbReference type="PRINTS" id="PR00455">
    <property type="entry name" value="HTHTETR"/>
</dbReference>
<evidence type="ECO:0000256" key="4">
    <source>
        <dbReference type="PROSITE-ProRule" id="PRU00335"/>
    </source>
</evidence>
<dbReference type="RefSeq" id="WP_157303325.1">
    <property type="nucleotide sequence ID" value="NZ_BAAAZB010000036.1"/>
</dbReference>
<comment type="caution">
    <text evidence="6">The sequence shown here is derived from an EMBL/GenBank/DDBJ whole genome shotgun (WGS) entry which is preliminary data.</text>
</comment>
<evidence type="ECO:0000259" key="5">
    <source>
        <dbReference type="PROSITE" id="PS50977"/>
    </source>
</evidence>